<gene>
    <name evidence="1" type="ORF">DSO57_1002845</name>
</gene>
<reference evidence="1" key="1">
    <citation type="submission" date="2022-04" db="EMBL/GenBank/DDBJ databases">
        <title>Genome of the entomopathogenic fungus Entomophthora muscae.</title>
        <authorList>
            <person name="Elya C."/>
            <person name="Lovett B.R."/>
            <person name="Lee E."/>
            <person name="Macias A.M."/>
            <person name="Hajek A.E."/>
            <person name="De Bivort B.L."/>
            <person name="Kasson M.T."/>
            <person name="De Fine Licht H.H."/>
            <person name="Stajich J.E."/>
        </authorList>
    </citation>
    <scope>NUCLEOTIDE SEQUENCE</scope>
    <source>
        <strain evidence="1">Berkeley</strain>
    </source>
</reference>
<proteinExistence type="predicted"/>
<dbReference type="EMBL" id="QTSX02006396">
    <property type="protein sequence ID" value="KAJ9055553.1"/>
    <property type="molecule type" value="Genomic_DNA"/>
</dbReference>
<evidence type="ECO:0000313" key="2">
    <source>
        <dbReference type="Proteomes" id="UP001165960"/>
    </source>
</evidence>
<name>A0ACC2RZW8_9FUNG</name>
<dbReference type="Proteomes" id="UP001165960">
    <property type="component" value="Unassembled WGS sequence"/>
</dbReference>
<protein>
    <submittedName>
        <fullName evidence="1">Uncharacterized protein</fullName>
    </submittedName>
</protein>
<accession>A0ACC2RZW8</accession>
<evidence type="ECO:0000313" key="1">
    <source>
        <dbReference type="EMBL" id="KAJ9055553.1"/>
    </source>
</evidence>
<sequence length="61" mass="7077">MEGFGWHFWAFFWCSEGRLRNLMPEVAVNLQALIVDERDPGIDPCSQKTAGLFLMAVKYKR</sequence>
<comment type="caution">
    <text evidence="1">The sequence shown here is derived from an EMBL/GenBank/DDBJ whole genome shotgun (WGS) entry which is preliminary data.</text>
</comment>
<organism evidence="1 2">
    <name type="scientific">Entomophthora muscae</name>
    <dbReference type="NCBI Taxonomy" id="34485"/>
    <lineage>
        <taxon>Eukaryota</taxon>
        <taxon>Fungi</taxon>
        <taxon>Fungi incertae sedis</taxon>
        <taxon>Zoopagomycota</taxon>
        <taxon>Entomophthoromycotina</taxon>
        <taxon>Entomophthoromycetes</taxon>
        <taxon>Entomophthorales</taxon>
        <taxon>Entomophthoraceae</taxon>
        <taxon>Entomophthora</taxon>
    </lineage>
</organism>
<keyword evidence="2" id="KW-1185">Reference proteome</keyword>